<evidence type="ECO:0008006" key="3">
    <source>
        <dbReference type="Google" id="ProtNLM"/>
    </source>
</evidence>
<dbReference type="SUPFAM" id="SSF53474">
    <property type="entry name" value="alpha/beta-Hydrolases"/>
    <property type="match status" value="1"/>
</dbReference>
<sequence length="158" mass="17628">MKRGVRALNIGRKSIARDVQRCAPGFLKQFRPEKAFIYRAADDRFVWYRNGSKVVFVPGKQPQEIVRIREAKVAGIKAPTLIVAGRRDTVTPAAAAWRAATRIPDCEFHLVDGNHFELHLEGEAVCLQNIALQLAFLRKHLGVDPSPTILQSCMAAPK</sequence>
<accession>A0A2V4TSM6</accession>
<dbReference type="Gene3D" id="3.40.50.1820">
    <property type="entry name" value="alpha/beta hydrolase"/>
    <property type="match status" value="1"/>
</dbReference>
<organism evidence="1 2">
    <name type="scientific">Paraburkholderia silvatlantica</name>
    <dbReference type="NCBI Taxonomy" id="321895"/>
    <lineage>
        <taxon>Bacteria</taxon>
        <taxon>Pseudomonadati</taxon>
        <taxon>Pseudomonadota</taxon>
        <taxon>Betaproteobacteria</taxon>
        <taxon>Burkholderiales</taxon>
        <taxon>Burkholderiaceae</taxon>
        <taxon>Paraburkholderia</taxon>
    </lineage>
</organism>
<comment type="caution">
    <text evidence="1">The sequence shown here is derived from an EMBL/GenBank/DDBJ whole genome shotgun (WGS) entry which is preliminary data.</text>
</comment>
<dbReference type="EMBL" id="QJSQ01000034">
    <property type="protein sequence ID" value="PYE15323.1"/>
    <property type="molecule type" value="Genomic_DNA"/>
</dbReference>
<reference evidence="1 2" key="1">
    <citation type="submission" date="2018-06" db="EMBL/GenBank/DDBJ databases">
        <title>Genomic Encyclopedia of Type Strains, Phase IV (KMG-V): Genome sequencing to study the core and pangenomes of soil and plant-associated prokaryotes.</title>
        <authorList>
            <person name="Whitman W."/>
        </authorList>
    </citation>
    <scope>NUCLEOTIDE SEQUENCE [LARGE SCALE GENOMIC DNA]</scope>
    <source>
        <strain evidence="1 2">SRCL-318</strain>
    </source>
</reference>
<evidence type="ECO:0000313" key="2">
    <source>
        <dbReference type="Proteomes" id="UP000247772"/>
    </source>
</evidence>
<protein>
    <recommendedName>
        <fullName evidence="3">Alpha/beta hydrolase family protein</fullName>
    </recommendedName>
</protein>
<dbReference type="InterPro" id="IPR029058">
    <property type="entry name" value="AB_hydrolase_fold"/>
</dbReference>
<dbReference type="Proteomes" id="UP000247772">
    <property type="component" value="Unassembled WGS sequence"/>
</dbReference>
<gene>
    <name evidence="1" type="ORF">C7410_13469</name>
</gene>
<name>A0A2V4TSM6_9BURK</name>
<dbReference type="AlphaFoldDB" id="A0A2V4TSM6"/>
<proteinExistence type="predicted"/>
<evidence type="ECO:0000313" key="1">
    <source>
        <dbReference type="EMBL" id="PYE15323.1"/>
    </source>
</evidence>